<dbReference type="STRING" id="1263082.A0A068RSI7"/>
<comment type="caution">
    <text evidence="4">The sequence shown here is derived from an EMBL/GenBank/DDBJ whole genome shotgun (WGS) entry which is preliminary data.</text>
</comment>
<dbReference type="OrthoDB" id="2427554at2759"/>
<evidence type="ECO:0000313" key="4">
    <source>
        <dbReference type="EMBL" id="CDH52675.1"/>
    </source>
</evidence>
<dbReference type="EMBL" id="CBTN010000014">
    <property type="protein sequence ID" value="CDH52675.1"/>
    <property type="molecule type" value="Genomic_DNA"/>
</dbReference>
<feature type="transmembrane region" description="Helical" evidence="2">
    <location>
        <begin position="440"/>
        <end position="461"/>
    </location>
</feature>
<evidence type="ECO:0000313" key="5">
    <source>
        <dbReference type="Proteomes" id="UP000027586"/>
    </source>
</evidence>
<keyword evidence="2" id="KW-1133">Transmembrane helix</keyword>
<dbReference type="PANTHER" id="PTHR31605">
    <property type="entry name" value="GLYCEROL-3-PHOSPHATE O-ACYLTRANSFERASE 1"/>
    <property type="match status" value="1"/>
</dbReference>
<dbReference type="SMART" id="SM00563">
    <property type="entry name" value="PlsC"/>
    <property type="match status" value="1"/>
</dbReference>
<proteinExistence type="predicted"/>
<name>A0A068RSI7_9FUNG</name>
<dbReference type="AlphaFoldDB" id="A0A068RSI7"/>
<accession>A0A068RSI7</accession>
<evidence type="ECO:0000256" key="2">
    <source>
        <dbReference type="SAM" id="Phobius"/>
    </source>
</evidence>
<feature type="domain" description="Phospholipid/glycerol acyltransferase" evidence="3">
    <location>
        <begin position="49"/>
        <end position="248"/>
    </location>
</feature>
<dbReference type="GO" id="GO:0016287">
    <property type="term" value="F:glycerone-phosphate O-acyltransferase activity"/>
    <property type="evidence" value="ECO:0007669"/>
    <property type="project" value="TreeGrafter"/>
</dbReference>
<dbReference type="PANTHER" id="PTHR31605:SF0">
    <property type="entry name" value="GLYCEROL-3-PHOSPHATE O-ACYLTRANSFERASE 1"/>
    <property type="match status" value="1"/>
</dbReference>
<feature type="region of interest" description="Disordered" evidence="1">
    <location>
        <begin position="556"/>
        <end position="580"/>
    </location>
</feature>
<keyword evidence="2" id="KW-0472">Membrane</keyword>
<dbReference type="InterPro" id="IPR002123">
    <property type="entry name" value="Plipid/glycerol_acylTrfase"/>
</dbReference>
<feature type="transmembrane region" description="Helical" evidence="2">
    <location>
        <begin position="395"/>
        <end position="419"/>
    </location>
</feature>
<keyword evidence="5" id="KW-1185">Reference proteome</keyword>
<feature type="compositionally biased region" description="Low complexity" evidence="1">
    <location>
        <begin position="563"/>
        <end position="580"/>
    </location>
</feature>
<gene>
    <name evidence="4" type="ORF">LCOR_04125.1</name>
</gene>
<evidence type="ECO:0000259" key="3">
    <source>
        <dbReference type="SMART" id="SM00563"/>
    </source>
</evidence>
<dbReference type="InterPro" id="IPR052744">
    <property type="entry name" value="GPAT/DAPAT"/>
</dbReference>
<sequence length="596" mass="66626">MTTTTTKEAPSPPLVHSVFRLGFRFVAHLFFREIQTTGTHLVPVSDPCIFIVGPHANQFVDGLCYISRNPRHSYALMASVSYDRPLIGHIGKILSAIPVVRPQDIVHLGQGSLVYNPNKEPLVLHGHGTRFTEQLGPRDFIIFGRNYKGHVSRIVSDTVLEITHAIPHAEAGTYSFKIAPHVDQTAVYEEVHAYLNNHECITVFPEGGSHDRPEMLPLKAGFAVMALGALAENPTLPLKIVPVGMNYFHPDRFRSRAVVSFGQPMTIEPEEVEKFKRGGKERREAVTRLLDRSDEAFRTVTTNAPDFDTLLIIHAARRLYQNRKLSIQQTVKLNCHFVSGWTKLKEDPKLENLARKVKLYNETLAFFGIRDHQVQRLDITPVRASMLLIKRLCTLALLGGLGAPAFISNLPLIWAIDYISKKKQREALAGSMVKIAGKDVLATWKIIVAGIAAPMLYGLYALIYLRHLVKRRPDLSTIHKLIRACMAWAVQPILYYVLLRLGDTGLDIYKSIKPLFLAVRNPDVGKLLKTMRKDLSKDVTAFVHEHSTIFLPDEPALKHDDTSIPSTSSSSSTSSSASSNSKNIFRFSKLLETASP</sequence>
<protein>
    <submittedName>
        <fullName evidence="4">Glycerol-3-phosphate o-acyltransferase</fullName>
    </submittedName>
</protein>
<dbReference type="VEuPathDB" id="FungiDB:LCOR_04125.1"/>
<keyword evidence="2" id="KW-0812">Transmembrane</keyword>
<dbReference type="GO" id="GO:0004366">
    <property type="term" value="F:glycerol-3-phosphate O-acyltransferase activity"/>
    <property type="evidence" value="ECO:0007669"/>
    <property type="project" value="TreeGrafter"/>
</dbReference>
<dbReference type="GO" id="GO:0008654">
    <property type="term" value="P:phospholipid biosynthetic process"/>
    <property type="evidence" value="ECO:0007669"/>
    <property type="project" value="TreeGrafter"/>
</dbReference>
<reference evidence="4" key="1">
    <citation type="submission" date="2013-08" db="EMBL/GenBank/DDBJ databases">
        <title>Gene expansion shapes genome architecture in the human pathogen Lichtheimia corymbifera: an evolutionary genomics analysis in the ancient terrestrial Mucorales (Mucoromycotina).</title>
        <authorList>
            <person name="Schwartze V.U."/>
            <person name="Winter S."/>
            <person name="Shelest E."/>
            <person name="Marcet-Houben M."/>
            <person name="Horn F."/>
            <person name="Wehner S."/>
            <person name="Hoffmann K."/>
            <person name="Riege K."/>
            <person name="Sammeth M."/>
            <person name="Nowrousian M."/>
            <person name="Valiante V."/>
            <person name="Linde J."/>
            <person name="Jacobsen I.D."/>
            <person name="Marz M."/>
            <person name="Brakhage A.A."/>
            <person name="Gabaldon T."/>
            <person name="Bocker S."/>
            <person name="Voigt K."/>
        </authorList>
    </citation>
    <scope>NUCLEOTIDE SEQUENCE [LARGE SCALE GENOMIC DNA]</scope>
    <source>
        <strain evidence="4">FSU 9682</strain>
    </source>
</reference>
<organism evidence="4 5">
    <name type="scientific">Lichtheimia corymbifera JMRC:FSU:9682</name>
    <dbReference type="NCBI Taxonomy" id="1263082"/>
    <lineage>
        <taxon>Eukaryota</taxon>
        <taxon>Fungi</taxon>
        <taxon>Fungi incertae sedis</taxon>
        <taxon>Mucoromycota</taxon>
        <taxon>Mucoromycotina</taxon>
        <taxon>Mucoromycetes</taxon>
        <taxon>Mucorales</taxon>
        <taxon>Lichtheimiaceae</taxon>
        <taxon>Lichtheimia</taxon>
    </lineage>
</organism>
<evidence type="ECO:0000256" key="1">
    <source>
        <dbReference type="SAM" id="MobiDB-lite"/>
    </source>
</evidence>
<dbReference type="Proteomes" id="UP000027586">
    <property type="component" value="Unassembled WGS sequence"/>
</dbReference>